<feature type="domain" description="WRKY" evidence="7">
    <location>
        <begin position="177"/>
        <end position="197"/>
    </location>
</feature>
<evidence type="ECO:0000313" key="8">
    <source>
        <dbReference type="EMBL" id="KAK6155994.1"/>
    </source>
</evidence>
<dbReference type="InterPro" id="IPR036576">
    <property type="entry name" value="WRKY_dom_sf"/>
</dbReference>
<keyword evidence="4" id="KW-0804">Transcription</keyword>
<feature type="region of interest" description="Disordered" evidence="6">
    <location>
        <begin position="115"/>
        <end position="180"/>
    </location>
</feature>
<organism evidence="8 9">
    <name type="scientific">Rehmannia glutinosa</name>
    <name type="common">Chinese foxglove</name>
    <dbReference type="NCBI Taxonomy" id="99300"/>
    <lineage>
        <taxon>Eukaryota</taxon>
        <taxon>Viridiplantae</taxon>
        <taxon>Streptophyta</taxon>
        <taxon>Embryophyta</taxon>
        <taxon>Tracheophyta</taxon>
        <taxon>Spermatophyta</taxon>
        <taxon>Magnoliopsida</taxon>
        <taxon>eudicotyledons</taxon>
        <taxon>Gunneridae</taxon>
        <taxon>Pentapetalae</taxon>
        <taxon>asterids</taxon>
        <taxon>lamiids</taxon>
        <taxon>Lamiales</taxon>
        <taxon>Orobanchaceae</taxon>
        <taxon>Rehmannieae</taxon>
        <taxon>Rehmannia</taxon>
    </lineage>
</organism>
<dbReference type="PROSITE" id="PS50811">
    <property type="entry name" value="WRKY"/>
    <property type="match status" value="1"/>
</dbReference>
<keyword evidence="9" id="KW-1185">Reference proteome</keyword>
<evidence type="ECO:0000256" key="4">
    <source>
        <dbReference type="ARBA" id="ARBA00023163"/>
    </source>
</evidence>
<keyword evidence="5" id="KW-0539">Nucleus</keyword>
<dbReference type="Proteomes" id="UP001318860">
    <property type="component" value="Unassembled WGS sequence"/>
</dbReference>
<dbReference type="InterPro" id="IPR044810">
    <property type="entry name" value="WRKY_plant"/>
</dbReference>
<dbReference type="EMBL" id="JABTTQ020000005">
    <property type="protein sequence ID" value="KAK6155994.1"/>
    <property type="molecule type" value="Genomic_DNA"/>
</dbReference>
<name>A0ABR0X910_REHGL</name>
<gene>
    <name evidence="8" type="ORF">DH2020_010242</name>
</gene>
<evidence type="ECO:0000256" key="2">
    <source>
        <dbReference type="ARBA" id="ARBA00023015"/>
    </source>
</evidence>
<dbReference type="PANTHER" id="PTHR31282">
    <property type="entry name" value="WRKY TRANSCRIPTION FACTOR 21-RELATED"/>
    <property type="match status" value="1"/>
</dbReference>
<proteinExistence type="predicted"/>
<evidence type="ECO:0000256" key="1">
    <source>
        <dbReference type="ARBA" id="ARBA00004123"/>
    </source>
</evidence>
<dbReference type="SUPFAM" id="SSF118290">
    <property type="entry name" value="WRKY DNA-binding domain"/>
    <property type="match status" value="1"/>
</dbReference>
<dbReference type="InterPro" id="IPR003657">
    <property type="entry name" value="WRKY_dom"/>
</dbReference>
<comment type="caution">
    <text evidence="8">The sequence shown here is derived from an EMBL/GenBank/DDBJ whole genome shotgun (WGS) entry which is preliminary data.</text>
</comment>
<keyword evidence="3" id="KW-0238">DNA-binding</keyword>
<accession>A0ABR0X910</accession>
<dbReference type="Gene3D" id="2.20.25.80">
    <property type="entry name" value="WRKY domain"/>
    <property type="match status" value="1"/>
</dbReference>
<evidence type="ECO:0000256" key="3">
    <source>
        <dbReference type="ARBA" id="ARBA00023125"/>
    </source>
</evidence>
<sequence length="197" mass="22031">MDENLALMLYGCKLAKDLEQNLQMLANQPDILLNSCEEIVRVFSSIKERLISQRQMNEWQQLDDQIGAGIQEWLRTGGVATTATTATTTTVTREPMDLLNAQQQQLSGLELVVSGGRDMSRGSRGGSVGEIKQLTNAPDFSRTSSSQKQRRRSKDEGQKIVKRVPAPQMGNLDLPPEDGYTWRKYGQKEILGSTYPR</sequence>
<dbReference type="Pfam" id="PF03106">
    <property type="entry name" value="WRKY"/>
    <property type="match status" value="1"/>
</dbReference>
<reference evidence="8 9" key="1">
    <citation type="journal article" date="2021" name="Comput. Struct. Biotechnol. J.">
        <title>De novo genome assembly of the potent medicinal plant Rehmannia glutinosa using nanopore technology.</title>
        <authorList>
            <person name="Ma L."/>
            <person name="Dong C."/>
            <person name="Song C."/>
            <person name="Wang X."/>
            <person name="Zheng X."/>
            <person name="Niu Y."/>
            <person name="Chen S."/>
            <person name="Feng W."/>
        </authorList>
    </citation>
    <scope>NUCLEOTIDE SEQUENCE [LARGE SCALE GENOMIC DNA]</scope>
    <source>
        <strain evidence="8">DH-2019</strain>
    </source>
</reference>
<evidence type="ECO:0000256" key="5">
    <source>
        <dbReference type="ARBA" id="ARBA00023242"/>
    </source>
</evidence>
<evidence type="ECO:0000256" key="6">
    <source>
        <dbReference type="SAM" id="MobiDB-lite"/>
    </source>
</evidence>
<keyword evidence="2" id="KW-0805">Transcription regulation</keyword>
<evidence type="ECO:0000259" key="7">
    <source>
        <dbReference type="PROSITE" id="PS50811"/>
    </source>
</evidence>
<evidence type="ECO:0000313" key="9">
    <source>
        <dbReference type="Proteomes" id="UP001318860"/>
    </source>
</evidence>
<comment type="subcellular location">
    <subcellularLocation>
        <location evidence="1">Nucleus</location>
    </subcellularLocation>
</comment>
<protein>
    <recommendedName>
        <fullName evidence="7">WRKY domain-containing protein</fullName>
    </recommendedName>
</protein>